<dbReference type="RefSeq" id="WP_317566610.1">
    <property type="nucleotide sequence ID" value="NZ_JAWLJX010000016.1"/>
</dbReference>
<dbReference type="PANTHER" id="PTHR24321:SF8">
    <property type="entry name" value="ESTRADIOL 17-BETA-DEHYDROGENASE 8-RELATED"/>
    <property type="match status" value="1"/>
</dbReference>
<evidence type="ECO:0000256" key="2">
    <source>
        <dbReference type="ARBA" id="ARBA00023002"/>
    </source>
</evidence>
<organism evidence="3 4">
    <name type="scientific">Rhodococcoides yunnanense</name>
    <dbReference type="NCBI Taxonomy" id="278209"/>
    <lineage>
        <taxon>Bacteria</taxon>
        <taxon>Bacillati</taxon>
        <taxon>Actinomycetota</taxon>
        <taxon>Actinomycetes</taxon>
        <taxon>Mycobacteriales</taxon>
        <taxon>Nocardiaceae</taxon>
        <taxon>Rhodococcoides</taxon>
    </lineage>
</organism>
<keyword evidence="2" id="KW-0560">Oxidoreductase</keyword>
<reference evidence="3 4" key="1">
    <citation type="submission" date="2023-10" db="EMBL/GenBank/DDBJ databases">
        <title>Development of a sustainable strategy for remediation of hydrocarbon-contaminated territories based on the waste exchange concept.</title>
        <authorList>
            <person name="Krivoruchko A."/>
        </authorList>
    </citation>
    <scope>NUCLEOTIDE SEQUENCE [LARGE SCALE GENOMIC DNA]</scope>
    <source>
        <strain evidence="3 4">IEGM 1323</strain>
    </source>
</reference>
<evidence type="ECO:0000313" key="3">
    <source>
        <dbReference type="EMBL" id="MDV6264585.1"/>
    </source>
</evidence>
<gene>
    <name evidence="3" type="ORF">R3P96_24880</name>
</gene>
<comment type="similarity">
    <text evidence="1">Belongs to the short-chain dehydrogenases/reductases (SDR) family.</text>
</comment>
<sequence>MKLNNRVAVVTGGAGGLGTEISRELARQGATVAILDRDSVDDVASLVSGEGRQAIQLGVDITSNDEVHTAFEQIEQLLGPVDILVNAAGITGTSRPTHEATEDDFDAVFAVNVKGTFFCSKYAIQSMLGQSSGGSIVNISSTYGVAANADIPLYHATKAAVIMMAKTDAVTYARDGIRSNAIVLGSTRTPMSTAAMSISPEGSAYLQNLIDLHPLKRQAEPDEVAKVVAFLAGPDSSYITASSIPVDGGYTAI</sequence>
<dbReference type="EMBL" id="JAWLJX010000016">
    <property type="protein sequence ID" value="MDV6264585.1"/>
    <property type="molecule type" value="Genomic_DNA"/>
</dbReference>
<dbReference type="InterPro" id="IPR036291">
    <property type="entry name" value="NAD(P)-bd_dom_sf"/>
</dbReference>
<comment type="caution">
    <text evidence="3">The sequence shown here is derived from an EMBL/GenBank/DDBJ whole genome shotgun (WGS) entry which is preliminary data.</text>
</comment>
<keyword evidence="4" id="KW-1185">Reference proteome</keyword>
<accession>A0ABU4BK77</accession>
<protein>
    <submittedName>
        <fullName evidence="3">SDR family NAD(P)-dependent oxidoreductase</fullName>
    </submittedName>
</protein>
<proteinExistence type="inferred from homology"/>
<evidence type="ECO:0000256" key="1">
    <source>
        <dbReference type="ARBA" id="ARBA00006484"/>
    </source>
</evidence>
<dbReference type="Gene3D" id="3.40.50.720">
    <property type="entry name" value="NAD(P)-binding Rossmann-like Domain"/>
    <property type="match status" value="1"/>
</dbReference>
<dbReference type="PRINTS" id="PR00081">
    <property type="entry name" value="GDHRDH"/>
</dbReference>
<dbReference type="Pfam" id="PF13561">
    <property type="entry name" value="adh_short_C2"/>
    <property type="match status" value="1"/>
</dbReference>
<dbReference type="PRINTS" id="PR00080">
    <property type="entry name" value="SDRFAMILY"/>
</dbReference>
<evidence type="ECO:0000313" key="4">
    <source>
        <dbReference type="Proteomes" id="UP001185755"/>
    </source>
</evidence>
<dbReference type="InterPro" id="IPR002347">
    <property type="entry name" value="SDR_fam"/>
</dbReference>
<dbReference type="SUPFAM" id="SSF51735">
    <property type="entry name" value="NAD(P)-binding Rossmann-fold domains"/>
    <property type="match status" value="1"/>
</dbReference>
<name>A0ABU4BK77_9NOCA</name>
<dbReference type="Proteomes" id="UP001185755">
    <property type="component" value="Unassembled WGS sequence"/>
</dbReference>
<dbReference type="PANTHER" id="PTHR24321">
    <property type="entry name" value="DEHYDROGENASES, SHORT CHAIN"/>
    <property type="match status" value="1"/>
</dbReference>